<dbReference type="InterPro" id="IPR051413">
    <property type="entry name" value="K/Na_HCN_channel"/>
</dbReference>
<name>Q24GP4_TETTS</name>
<dbReference type="CDD" id="cd00038">
    <property type="entry name" value="CAP_ED"/>
    <property type="match status" value="1"/>
</dbReference>
<sequence length="1323" mass="154993">MDYQKQNKNSHQRSQFSMQNQSLEILADEHQAPQESYNSRKCQRNLFEIKCTEIEIGLKGDQTISNNSLFIVNNNNNSFFENVQQNTEGNVKETNCPYKERNETLSEQQPIVLLTNDQYQDNHLKKNNSTNKKQVNSQNTSGSIKSNNKIKIGIKEEPKRPSIWRSQTQIKDQNQIKSKIDNQLDKVDSKPDLCQKQVSKNGGWIPEDIIYEQNIFELSRKVTLVVKNNFTQSKTQNYKERKYQQNFQKAADIVNKLLNTSMNRIMRVRQHVRNFIMLLKLRYMNRRIDDLTDSDYMSINDLSNFYKSQKQKKNSNKSNGISIKKKRFDYVFTLKENQKHVIKLINQLFSVVTVAHIAAIGWYFLGVQEVVSKNQVNWLEKLNISEEVYYQKYIYSIYWSITTMTTVGYGDISATNYEEALYISIIMLLFSCVFAYSINNIGFILQEIEKSSKQLNEKITTIQRYLNRKNVNISLKSRIRHYLSFLAQEQKDRDKQAEDEILQILSNKLREEITVEINSKILNKYSIFTSNFSQQTLDKLVFKMTEVLINPNEIIFREEQNDDMSIYFIQGGIIEIYQQSIQKLEKPNVIQTLTDNSIFGDISFFSGLSRKSSARSINLSTLYKISREDFIDVIKENNEDYERFKMIQEQIIFQGDLSLIHIECYNCQQVGHISNQCPKTHQMFDKQFVILRDIYSLFQSRKNIQRNFEKNKFKPLNLIQINYEMSNRLKQNFQEEDCQFLNMFESDEKYTGSSYYNSEDFDSEEYEDQGDEGTNSKSHTNIDNASVESSSNFQKQNSMQKKQIGKKKEVSKKYLDSNLICEDIISNLNPEVQSNSYKTNSNMINDNIEQLKNQIKNQNYFKSGKSMEEVEQIKSNQFLEQNNIYFNSDLNHKQQTSTKTDSDLNQQTVNDQSQNFKFEEEEYTKEAFTNKKTKTIKSAESSLLSCDIVHQKDYSKQQIKRQSGTSQSLQQLHLKRSSFKVQDDFQSNMNNSSLKGQELNINQSNKRISVLLNQINNNQNITTKNSQEQINYRSSIDQILLQGILVNNLIQSHSSQANLQSEQSFKFSKNFDVSLEKKKNSIIQQNLTLSNKKSSMLQIKEVIEEEPVISSYKSIAKLKNKQSKDRNSIIKALSSINKNDDNSTTTKDDDKSNENDIKLQRTQSQQIQNTQAPCNNDLQLVERLSKLLLNPQLPLLLQLTSGMSFREMAQINNNNQMDTFDKMHNFKKFFPHNNIEIVLNKLKTMQLEQKKMKKQKIINKPRRQNILFSRFYSSPSSQVHENFKLLQQELNIDDYRPTYLSYGVSKRRGFQFPSNNHNLTLYF</sequence>
<keyword evidence="7" id="KW-0479">Metal-binding</keyword>
<dbReference type="SMART" id="SM00343">
    <property type="entry name" value="ZnF_C2HC"/>
    <property type="match status" value="1"/>
</dbReference>
<dbReference type="PANTHER" id="PTHR45689:SF5">
    <property type="entry name" value="I[[H]] CHANNEL, ISOFORM E"/>
    <property type="match status" value="1"/>
</dbReference>
<dbReference type="Gene3D" id="1.10.287.630">
    <property type="entry name" value="Helix hairpin bin"/>
    <property type="match status" value="1"/>
</dbReference>
<dbReference type="FunCoup" id="Q24GP4">
    <property type="interactions" value="2"/>
</dbReference>
<evidence type="ECO:0000256" key="1">
    <source>
        <dbReference type="ARBA" id="ARBA00004141"/>
    </source>
</evidence>
<feature type="domain" description="CCHC-type" evidence="11">
    <location>
        <begin position="664"/>
        <end position="679"/>
    </location>
</feature>
<keyword evidence="2" id="KW-0813">Transport</keyword>
<dbReference type="InterPro" id="IPR014710">
    <property type="entry name" value="RmlC-like_jellyroll"/>
</dbReference>
<dbReference type="OrthoDB" id="10035564at2759"/>
<dbReference type="GO" id="GO:0005249">
    <property type="term" value="F:voltage-gated potassium channel activity"/>
    <property type="evidence" value="ECO:0007669"/>
    <property type="project" value="TreeGrafter"/>
</dbReference>
<dbReference type="PROSITE" id="PS50042">
    <property type="entry name" value="CNMP_BINDING_3"/>
    <property type="match status" value="1"/>
</dbReference>
<keyword evidence="7" id="KW-0862">Zinc</keyword>
<feature type="domain" description="Cyclic nucleotide-binding" evidence="10">
    <location>
        <begin position="528"/>
        <end position="643"/>
    </location>
</feature>
<dbReference type="SMART" id="SM00100">
    <property type="entry name" value="cNMP"/>
    <property type="match status" value="1"/>
</dbReference>
<feature type="region of interest" description="Disordered" evidence="8">
    <location>
        <begin position="893"/>
        <end position="913"/>
    </location>
</feature>
<evidence type="ECO:0000256" key="2">
    <source>
        <dbReference type="ARBA" id="ARBA00022448"/>
    </source>
</evidence>
<dbReference type="InterPro" id="IPR000595">
    <property type="entry name" value="cNMP-bd_dom"/>
</dbReference>
<dbReference type="InParanoid" id="Q24GP4"/>
<dbReference type="GO" id="GO:0098855">
    <property type="term" value="C:HCN channel complex"/>
    <property type="evidence" value="ECO:0007669"/>
    <property type="project" value="TreeGrafter"/>
</dbReference>
<dbReference type="GO" id="GO:0008270">
    <property type="term" value="F:zinc ion binding"/>
    <property type="evidence" value="ECO:0007669"/>
    <property type="project" value="UniProtKB-KW"/>
</dbReference>
<keyword evidence="6 9" id="KW-0472">Membrane</keyword>
<evidence type="ECO:0000259" key="11">
    <source>
        <dbReference type="PROSITE" id="PS50158"/>
    </source>
</evidence>
<dbReference type="SUPFAM" id="SSF51206">
    <property type="entry name" value="cAMP-binding domain-like"/>
    <property type="match status" value="1"/>
</dbReference>
<evidence type="ECO:0000256" key="4">
    <source>
        <dbReference type="ARBA" id="ARBA00022989"/>
    </source>
</evidence>
<feature type="transmembrane region" description="Helical" evidence="9">
    <location>
        <begin position="421"/>
        <end position="445"/>
    </location>
</feature>
<accession>Q24GP4</accession>
<keyword evidence="7" id="KW-0863">Zinc-finger</keyword>
<dbReference type="InterPro" id="IPR018490">
    <property type="entry name" value="cNMP-bd_dom_sf"/>
</dbReference>
<comment type="subcellular location">
    <subcellularLocation>
        <location evidence="1">Membrane</location>
        <topology evidence="1">Multi-pass membrane protein</topology>
    </subcellularLocation>
</comment>
<evidence type="ECO:0000313" key="13">
    <source>
        <dbReference type="Proteomes" id="UP000009168"/>
    </source>
</evidence>
<evidence type="ECO:0000313" key="12">
    <source>
        <dbReference type="EMBL" id="EAS06963.2"/>
    </source>
</evidence>
<dbReference type="Pfam" id="PF00027">
    <property type="entry name" value="cNMP_binding"/>
    <property type="match status" value="1"/>
</dbReference>
<dbReference type="RefSeq" id="XP_001027205.2">
    <property type="nucleotide sequence ID" value="XM_001027205.2"/>
</dbReference>
<dbReference type="SUPFAM" id="SSF81324">
    <property type="entry name" value="Voltage-gated potassium channels"/>
    <property type="match status" value="1"/>
</dbReference>
<evidence type="ECO:0000259" key="10">
    <source>
        <dbReference type="PROSITE" id="PS50042"/>
    </source>
</evidence>
<proteinExistence type="predicted"/>
<feature type="region of interest" description="Disordered" evidence="8">
    <location>
        <begin position="122"/>
        <end position="145"/>
    </location>
</feature>
<dbReference type="GO" id="GO:0035725">
    <property type="term" value="P:sodium ion transmembrane transport"/>
    <property type="evidence" value="ECO:0007669"/>
    <property type="project" value="TreeGrafter"/>
</dbReference>
<feature type="transmembrane region" description="Helical" evidence="9">
    <location>
        <begin position="393"/>
        <end position="409"/>
    </location>
</feature>
<dbReference type="InterPro" id="IPR036875">
    <property type="entry name" value="Znf_CCHC_sf"/>
</dbReference>
<protein>
    <submittedName>
        <fullName evidence="12">Cyclic nucleotide-binding domain protein</fullName>
    </submittedName>
</protein>
<organism evidence="12 13">
    <name type="scientific">Tetrahymena thermophila (strain SB210)</name>
    <dbReference type="NCBI Taxonomy" id="312017"/>
    <lineage>
        <taxon>Eukaryota</taxon>
        <taxon>Sar</taxon>
        <taxon>Alveolata</taxon>
        <taxon>Ciliophora</taxon>
        <taxon>Intramacronucleata</taxon>
        <taxon>Oligohymenophorea</taxon>
        <taxon>Hymenostomatida</taxon>
        <taxon>Tetrahymenina</taxon>
        <taxon>Tetrahymenidae</taxon>
        <taxon>Tetrahymena</taxon>
    </lineage>
</organism>
<feature type="compositionally biased region" description="Polar residues" evidence="8">
    <location>
        <begin position="122"/>
        <end position="140"/>
    </location>
</feature>
<evidence type="ECO:0000256" key="3">
    <source>
        <dbReference type="ARBA" id="ARBA00022692"/>
    </source>
</evidence>
<keyword evidence="5" id="KW-0406">Ion transport</keyword>
<dbReference type="Pfam" id="PF00098">
    <property type="entry name" value="zf-CCHC"/>
    <property type="match status" value="1"/>
</dbReference>
<dbReference type="GeneID" id="7830030"/>
<dbReference type="HOGENOM" id="CLU_003403_0_0_1"/>
<dbReference type="SUPFAM" id="SSF57756">
    <property type="entry name" value="Retrovirus zinc finger-like domains"/>
    <property type="match status" value="1"/>
</dbReference>
<feature type="transmembrane region" description="Helical" evidence="9">
    <location>
        <begin position="344"/>
        <end position="365"/>
    </location>
</feature>
<dbReference type="Gene3D" id="4.10.60.10">
    <property type="entry name" value="Zinc finger, CCHC-type"/>
    <property type="match status" value="1"/>
</dbReference>
<keyword evidence="4 9" id="KW-1133">Transmembrane helix</keyword>
<dbReference type="Gene3D" id="2.60.120.10">
    <property type="entry name" value="Jelly Rolls"/>
    <property type="match status" value="1"/>
</dbReference>
<dbReference type="EMBL" id="GG662254">
    <property type="protein sequence ID" value="EAS06963.2"/>
    <property type="molecule type" value="Genomic_DNA"/>
</dbReference>
<evidence type="ECO:0000256" key="8">
    <source>
        <dbReference type="SAM" id="MobiDB-lite"/>
    </source>
</evidence>
<feature type="region of interest" description="Disordered" evidence="8">
    <location>
        <begin position="762"/>
        <end position="807"/>
    </location>
</feature>
<dbReference type="PROSITE" id="PS50158">
    <property type="entry name" value="ZF_CCHC"/>
    <property type="match status" value="1"/>
</dbReference>
<evidence type="ECO:0000256" key="5">
    <source>
        <dbReference type="ARBA" id="ARBA00023065"/>
    </source>
</evidence>
<evidence type="ECO:0000256" key="9">
    <source>
        <dbReference type="SAM" id="Phobius"/>
    </source>
</evidence>
<dbReference type="eggNOG" id="KOG0498">
    <property type="taxonomic scope" value="Eukaryota"/>
</dbReference>
<gene>
    <name evidence="12" type="ORF">TTHERM_00977660</name>
</gene>
<evidence type="ECO:0000256" key="7">
    <source>
        <dbReference type="PROSITE-ProRule" id="PRU00047"/>
    </source>
</evidence>
<evidence type="ECO:0000256" key="6">
    <source>
        <dbReference type="ARBA" id="ARBA00023136"/>
    </source>
</evidence>
<dbReference type="Pfam" id="PF00520">
    <property type="entry name" value="Ion_trans"/>
    <property type="match status" value="1"/>
</dbReference>
<keyword evidence="3 9" id="KW-0812">Transmembrane</keyword>
<dbReference type="Proteomes" id="UP000009168">
    <property type="component" value="Unassembled WGS sequence"/>
</dbReference>
<keyword evidence="13" id="KW-1185">Reference proteome</keyword>
<dbReference type="GO" id="GO:0003676">
    <property type="term" value="F:nucleic acid binding"/>
    <property type="evidence" value="ECO:0007669"/>
    <property type="project" value="InterPro"/>
</dbReference>
<feature type="compositionally biased region" description="Acidic residues" evidence="8">
    <location>
        <begin position="762"/>
        <end position="771"/>
    </location>
</feature>
<dbReference type="InterPro" id="IPR005821">
    <property type="entry name" value="Ion_trans_dom"/>
</dbReference>
<dbReference type="GO" id="GO:0003254">
    <property type="term" value="P:regulation of membrane depolarization"/>
    <property type="evidence" value="ECO:0007669"/>
    <property type="project" value="TreeGrafter"/>
</dbReference>
<dbReference type="InterPro" id="IPR001878">
    <property type="entry name" value="Znf_CCHC"/>
</dbReference>
<dbReference type="KEGG" id="tet:TTHERM_00977660"/>
<reference evidence="13" key="1">
    <citation type="journal article" date="2006" name="PLoS Biol.">
        <title>Macronuclear genome sequence of the ciliate Tetrahymena thermophila, a model eukaryote.</title>
        <authorList>
            <person name="Eisen J.A."/>
            <person name="Coyne R.S."/>
            <person name="Wu M."/>
            <person name="Wu D."/>
            <person name="Thiagarajan M."/>
            <person name="Wortman J.R."/>
            <person name="Badger J.H."/>
            <person name="Ren Q."/>
            <person name="Amedeo P."/>
            <person name="Jones K.M."/>
            <person name="Tallon L.J."/>
            <person name="Delcher A.L."/>
            <person name="Salzberg S.L."/>
            <person name="Silva J.C."/>
            <person name="Haas B.J."/>
            <person name="Majoros W.H."/>
            <person name="Farzad M."/>
            <person name="Carlton J.M."/>
            <person name="Smith R.K. Jr."/>
            <person name="Garg J."/>
            <person name="Pearlman R.E."/>
            <person name="Karrer K.M."/>
            <person name="Sun L."/>
            <person name="Manning G."/>
            <person name="Elde N.C."/>
            <person name="Turkewitz A.P."/>
            <person name="Asai D.J."/>
            <person name="Wilkes D.E."/>
            <person name="Wang Y."/>
            <person name="Cai H."/>
            <person name="Collins K."/>
            <person name="Stewart B.A."/>
            <person name="Lee S.R."/>
            <person name="Wilamowska K."/>
            <person name="Weinberg Z."/>
            <person name="Ruzzo W.L."/>
            <person name="Wloga D."/>
            <person name="Gaertig J."/>
            <person name="Frankel J."/>
            <person name="Tsao C.-C."/>
            <person name="Gorovsky M.A."/>
            <person name="Keeling P.J."/>
            <person name="Waller R.F."/>
            <person name="Patron N.J."/>
            <person name="Cherry J.M."/>
            <person name="Stover N.A."/>
            <person name="Krieger C.J."/>
            <person name="del Toro C."/>
            <person name="Ryder H.F."/>
            <person name="Williamson S.C."/>
            <person name="Barbeau R.A."/>
            <person name="Hamilton E.P."/>
            <person name="Orias E."/>
        </authorList>
    </citation>
    <scope>NUCLEOTIDE SEQUENCE [LARGE SCALE GENOMIC DNA]</scope>
    <source>
        <strain evidence="13">SB210</strain>
    </source>
</reference>
<dbReference type="PANTHER" id="PTHR45689">
    <property type="entry name" value="I[[H]] CHANNEL, ISOFORM E"/>
    <property type="match status" value="1"/>
</dbReference>
<feature type="compositionally biased region" description="Polar residues" evidence="8">
    <location>
        <begin position="772"/>
        <end position="801"/>
    </location>
</feature>
<dbReference type="Gene3D" id="1.10.287.70">
    <property type="match status" value="1"/>
</dbReference>